<comment type="caution">
    <text evidence="3">The sequence shown here is derived from an EMBL/GenBank/DDBJ whole genome shotgun (WGS) entry which is preliminary data.</text>
</comment>
<dbReference type="EMBL" id="AYKW01000034">
    <property type="protein sequence ID" value="PIL27596.1"/>
    <property type="molecule type" value="Genomic_DNA"/>
</dbReference>
<evidence type="ECO:0000256" key="2">
    <source>
        <dbReference type="SAM" id="SignalP"/>
    </source>
</evidence>
<evidence type="ECO:0000313" key="3">
    <source>
        <dbReference type="EMBL" id="PIL27596.1"/>
    </source>
</evidence>
<evidence type="ECO:0008006" key="5">
    <source>
        <dbReference type="Google" id="ProtNLM"/>
    </source>
</evidence>
<accession>A0A2G8S1F0</accession>
<dbReference type="OrthoDB" id="3256745at2759"/>
<dbReference type="STRING" id="1077348.A0A2G8S1F0"/>
<dbReference type="Proteomes" id="UP000230002">
    <property type="component" value="Unassembled WGS sequence"/>
</dbReference>
<feature type="chain" id="PRO_5013788952" description="Transporter" evidence="2">
    <location>
        <begin position="32"/>
        <end position="451"/>
    </location>
</feature>
<keyword evidence="2" id="KW-0732">Signal</keyword>
<feature type="transmembrane region" description="Helical" evidence="1">
    <location>
        <begin position="425"/>
        <end position="445"/>
    </location>
</feature>
<dbReference type="AlphaFoldDB" id="A0A2G8S1F0"/>
<evidence type="ECO:0000313" key="4">
    <source>
        <dbReference type="Proteomes" id="UP000230002"/>
    </source>
</evidence>
<keyword evidence="1" id="KW-0812">Transmembrane</keyword>
<protein>
    <recommendedName>
        <fullName evidence="5">Transporter</fullName>
    </recommendedName>
</protein>
<keyword evidence="4" id="KW-1185">Reference proteome</keyword>
<name>A0A2G8S1F0_9APHY</name>
<keyword evidence="1" id="KW-1133">Transmembrane helix</keyword>
<gene>
    <name evidence="3" type="ORF">GSI_10747</name>
</gene>
<feature type="transmembrane region" description="Helical" evidence="1">
    <location>
        <begin position="384"/>
        <end position="404"/>
    </location>
</feature>
<sequence>MLAFGFKVAWFTLSLLGFLSNLLAFPAFAEALDGYIIPSLYTGSNFVLQGIFCLGMIWKMDPLAMPRAFCTVQPAIFTVAWLFTTFVTSGMAVCSTSAILRPKGGVPATPMFVHSFGHTVDHFTPVPLRRQSRTKANSVYHEAKTFDPSLWSAEASPISTGLPADQRSTTPSGIIVEAIPSPPDSLSSGRVRVIAGRAPAIRRHDLRYHLPFQWRFNEPLNSADGFRSSPDSSLKLSLSDSRHTPSPLIFANPVEERNQYTTTVAVVSDPSERLYEAAPWLKDEKVLLRQMEKVNRSLARHHCPWNTSKGFIHDDDEDYDAVSRELRWARHSSGSISSAKSELEFARRPPGDNFEEGVRRPSPAELSTYDAALTETPIPDFTSMVWRILFFQLLSSATQIVATFSSLVDMSKQHALPAPFGTQHVALLLTAWMPLIAFGVRWPWWWRERVL</sequence>
<organism evidence="3 4">
    <name type="scientific">Ganoderma sinense ZZ0214-1</name>
    <dbReference type="NCBI Taxonomy" id="1077348"/>
    <lineage>
        <taxon>Eukaryota</taxon>
        <taxon>Fungi</taxon>
        <taxon>Dikarya</taxon>
        <taxon>Basidiomycota</taxon>
        <taxon>Agaricomycotina</taxon>
        <taxon>Agaricomycetes</taxon>
        <taxon>Polyporales</taxon>
        <taxon>Polyporaceae</taxon>
        <taxon>Ganoderma</taxon>
    </lineage>
</organism>
<feature type="signal peptide" evidence="2">
    <location>
        <begin position="1"/>
        <end position="31"/>
    </location>
</feature>
<proteinExistence type="predicted"/>
<feature type="transmembrane region" description="Helical" evidence="1">
    <location>
        <begin position="39"/>
        <end position="58"/>
    </location>
</feature>
<reference evidence="3 4" key="1">
    <citation type="journal article" date="2015" name="Sci. Rep.">
        <title>Chromosome-level genome map provides insights into diverse defense mechanisms in the medicinal fungus Ganoderma sinense.</title>
        <authorList>
            <person name="Zhu Y."/>
            <person name="Xu J."/>
            <person name="Sun C."/>
            <person name="Zhou S."/>
            <person name="Xu H."/>
            <person name="Nelson D.R."/>
            <person name="Qian J."/>
            <person name="Song J."/>
            <person name="Luo H."/>
            <person name="Xiang L."/>
            <person name="Li Y."/>
            <person name="Xu Z."/>
            <person name="Ji A."/>
            <person name="Wang L."/>
            <person name="Lu S."/>
            <person name="Hayward A."/>
            <person name="Sun W."/>
            <person name="Li X."/>
            <person name="Schwartz D.C."/>
            <person name="Wang Y."/>
            <person name="Chen S."/>
        </authorList>
    </citation>
    <scope>NUCLEOTIDE SEQUENCE [LARGE SCALE GENOMIC DNA]</scope>
    <source>
        <strain evidence="3 4">ZZ0214-1</strain>
    </source>
</reference>
<evidence type="ECO:0000256" key="1">
    <source>
        <dbReference type="SAM" id="Phobius"/>
    </source>
</evidence>
<keyword evidence="1" id="KW-0472">Membrane</keyword>
<feature type="transmembrane region" description="Helical" evidence="1">
    <location>
        <begin position="70"/>
        <end position="93"/>
    </location>
</feature>